<feature type="signal peptide" evidence="1">
    <location>
        <begin position="1"/>
        <end position="21"/>
    </location>
</feature>
<evidence type="ECO:0000313" key="2">
    <source>
        <dbReference type="EMBL" id="MBB5326584.1"/>
    </source>
</evidence>
<dbReference type="Proteomes" id="UP000535182">
    <property type="component" value="Unassembled WGS sequence"/>
</dbReference>
<dbReference type="AlphaFoldDB" id="A0A9X0QAH4"/>
<keyword evidence="1" id="KW-0732">Signal</keyword>
<protein>
    <recommendedName>
        <fullName evidence="4">Muconolactone isomerase domain-containing protein</fullName>
    </recommendedName>
</protein>
<gene>
    <name evidence="2" type="ORF">HDF14_000178</name>
</gene>
<evidence type="ECO:0000313" key="3">
    <source>
        <dbReference type="Proteomes" id="UP000535182"/>
    </source>
</evidence>
<organism evidence="2 3">
    <name type="scientific">Tunturiibacter gelidiferens</name>
    <dbReference type="NCBI Taxonomy" id="3069689"/>
    <lineage>
        <taxon>Bacteria</taxon>
        <taxon>Pseudomonadati</taxon>
        <taxon>Acidobacteriota</taxon>
        <taxon>Terriglobia</taxon>
        <taxon>Terriglobales</taxon>
        <taxon>Acidobacteriaceae</taxon>
        <taxon>Tunturiibacter</taxon>
    </lineage>
</organism>
<evidence type="ECO:0000256" key="1">
    <source>
        <dbReference type="SAM" id="SignalP"/>
    </source>
</evidence>
<dbReference type="EMBL" id="JACHEB010000001">
    <property type="protein sequence ID" value="MBB5326584.1"/>
    <property type="molecule type" value="Genomic_DNA"/>
</dbReference>
<dbReference type="Gene3D" id="3.30.70.1060">
    <property type="entry name" value="Dimeric alpha+beta barrel"/>
    <property type="match status" value="1"/>
</dbReference>
<evidence type="ECO:0008006" key="4">
    <source>
        <dbReference type="Google" id="ProtNLM"/>
    </source>
</evidence>
<comment type="caution">
    <text evidence="2">The sequence shown here is derived from an EMBL/GenBank/DDBJ whole genome shotgun (WGS) entry which is preliminary data.</text>
</comment>
<reference evidence="2 3" key="1">
    <citation type="submission" date="2020-08" db="EMBL/GenBank/DDBJ databases">
        <title>Genomic Encyclopedia of Type Strains, Phase IV (KMG-V): Genome sequencing to study the core and pangenomes of soil and plant-associated prokaryotes.</title>
        <authorList>
            <person name="Whitman W."/>
        </authorList>
    </citation>
    <scope>NUCLEOTIDE SEQUENCE [LARGE SCALE GENOMIC DNA]</scope>
    <source>
        <strain evidence="2 3">X5P2</strain>
    </source>
</reference>
<keyword evidence="3" id="KW-1185">Reference proteome</keyword>
<proteinExistence type="predicted"/>
<feature type="chain" id="PRO_5040787684" description="Muconolactone isomerase domain-containing protein" evidence="1">
    <location>
        <begin position="22"/>
        <end position="136"/>
    </location>
</feature>
<accession>A0A9X0QAH4</accession>
<sequence>MKTLAHSIALALALIPVALKAQMPKSSPLPPTPTNRILAIGRFNAPPTPDQFKLLSSQEVPDTMRLYLAGKIDQWYSIQNDNGVVFIINASTVEEAHTMLEALPLGQAKLMTFQLIPLGPLSPLALLLPKPDKPAQ</sequence>
<dbReference type="RefSeq" id="WP_221304501.1">
    <property type="nucleotide sequence ID" value="NZ_JACHEB010000001.1"/>
</dbReference>
<name>A0A9X0QAH4_9BACT</name>